<organism evidence="1 2">
    <name type="scientific">Kosakonia arachidis</name>
    <dbReference type="NCBI Taxonomy" id="551989"/>
    <lineage>
        <taxon>Bacteria</taxon>
        <taxon>Pseudomonadati</taxon>
        <taxon>Pseudomonadota</taxon>
        <taxon>Gammaproteobacteria</taxon>
        <taxon>Enterobacterales</taxon>
        <taxon>Enterobacteriaceae</taxon>
        <taxon>Kosakonia</taxon>
    </lineage>
</organism>
<name>A0A1I6Y268_9ENTR</name>
<accession>A0A1I6Y268</accession>
<gene>
    <name evidence="1" type="ORF">SAMN05192562_101305</name>
</gene>
<keyword evidence="2" id="KW-1185">Reference proteome</keyword>
<evidence type="ECO:0000313" key="1">
    <source>
        <dbReference type="EMBL" id="SFT44477.1"/>
    </source>
</evidence>
<evidence type="ECO:0000313" key="2">
    <source>
        <dbReference type="Proteomes" id="UP000199187"/>
    </source>
</evidence>
<protein>
    <recommendedName>
        <fullName evidence="3">Methylmalonyl-CoA mutase</fullName>
    </recommendedName>
</protein>
<dbReference type="AlphaFoldDB" id="A0A1I6Y268"/>
<proteinExistence type="predicted"/>
<dbReference type="EMBL" id="FPAU01000001">
    <property type="protein sequence ID" value="SFT44477.1"/>
    <property type="molecule type" value="Genomic_DNA"/>
</dbReference>
<dbReference type="Proteomes" id="UP000199187">
    <property type="component" value="Unassembled WGS sequence"/>
</dbReference>
<evidence type="ECO:0008006" key="3">
    <source>
        <dbReference type="Google" id="ProtNLM"/>
    </source>
</evidence>
<reference evidence="2" key="1">
    <citation type="submission" date="2016-10" db="EMBL/GenBank/DDBJ databases">
        <authorList>
            <person name="Varghese N."/>
            <person name="Submissions S."/>
        </authorList>
    </citation>
    <scope>NUCLEOTIDE SEQUENCE [LARGE SCALE GENOMIC DNA]</scope>
    <source>
        <strain evidence="2">Ah-143</strain>
    </source>
</reference>
<dbReference type="OrthoDB" id="9762378at2"/>
<dbReference type="RefSeq" id="WP_139234370.1">
    <property type="nucleotide sequence ID" value="NZ_CP045300.1"/>
</dbReference>
<sequence length="96" mass="10767">MSNKLEWQKIVNKELSRKGKTIDSLIKPTPGGIAVEPLYTHEDLDERDIARSLPLFTRDRATGIPLNSGRLVFQRQENRTPFIAVILLPGKGDDGL</sequence>